<proteinExistence type="predicted"/>
<dbReference type="Pfam" id="PF09860">
    <property type="entry name" value="DUF2087"/>
    <property type="match status" value="1"/>
</dbReference>
<accession>A0ABU7V694</accession>
<organism evidence="2 3">
    <name type="scientific">Microbacterium schleiferi</name>
    <dbReference type="NCBI Taxonomy" id="69362"/>
    <lineage>
        <taxon>Bacteria</taxon>
        <taxon>Bacillati</taxon>
        <taxon>Actinomycetota</taxon>
        <taxon>Actinomycetes</taxon>
        <taxon>Micrococcales</taxon>
        <taxon>Microbacteriaceae</taxon>
        <taxon>Microbacterium</taxon>
    </lineage>
</organism>
<evidence type="ECO:0000259" key="1">
    <source>
        <dbReference type="Pfam" id="PF09860"/>
    </source>
</evidence>
<protein>
    <submittedName>
        <fullName evidence="2">DUF2087 domain-containing protein</fullName>
    </submittedName>
</protein>
<comment type="caution">
    <text evidence="2">The sequence shown here is derived from an EMBL/GenBank/DDBJ whole genome shotgun (WGS) entry which is preliminary data.</text>
</comment>
<evidence type="ECO:0000313" key="3">
    <source>
        <dbReference type="Proteomes" id="UP001351900"/>
    </source>
</evidence>
<dbReference type="Proteomes" id="UP001351900">
    <property type="component" value="Unassembled WGS sequence"/>
</dbReference>
<feature type="domain" description="DUF2087" evidence="1">
    <location>
        <begin position="96"/>
        <end position="164"/>
    </location>
</feature>
<evidence type="ECO:0000313" key="2">
    <source>
        <dbReference type="EMBL" id="MEF2255209.1"/>
    </source>
</evidence>
<dbReference type="RefSeq" id="WP_331791539.1">
    <property type="nucleotide sequence ID" value="NZ_BAAAUO010000012.1"/>
</dbReference>
<dbReference type="EMBL" id="JAZHOV010000004">
    <property type="protein sequence ID" value="MEF2255209.1"/>
    <property type="molecule type" value="Genomic_DNA"/>
</dbReference>
<reference evidence="2 3" key="1">
    <citation type="submission" date="2024-01" db="EMBL/GenBank/DDBJ databases">
        <title>the genome sequence of strain Microbacterium schleiferi NBRC 15075.</title>
        <authorList>
            <person name="Ding Y."/>
            <person name="Zhang G."/>
        </authorList>
    </citation>
    <scope>NUCLEOTIDE SEQUENCE [LARGE SCALE GENOMIC DNA]</scope>
    <source>
        <strain evidence="2 3">NBRC 15075</strain>
    </source>
</reference>
<dbReference type="InterPro" id="IPR018656">
    <property type="entry name" value="DUF2087"/>
</dbReference>
<sequence>MAQETGNRWRPVIAALANPDVRVAFGLLLGGGDLTAYLDAKSPSRRAHIVRVLTASGAVRAEGGVLALEPTVFADILADVSRRKAAGIGRFLVNGRITQYPASLRERDDLLRWVAERVLEHGETVSEPVLTGRLRVLADDAALLRRYLVDAGFVDRSRDGAAYTLNEKGAQSLSA</sequence>
<name>A0ABU7V694_9MICO</name>
<gene>
    <name evidence="2" type="ORF">V2V91_08685</name>
</gene>
<keyword evidence="3" id="KW-1185">Reference proteome</keyword>